<keyword evidence="4" id="KW-0460">Magnesium</keyword>
<evidence type="ECO:0000256" key="1">
    <source>
        <dbReference type="ARBA" id="ARBA00022679"/>
    </source>
</evidence>
<keyword evidence="5 6" id="KW-0695">RNA-directed DNA polymerase</keyword>
<dbReference type="GO" id="GO:0003723">
    <property type="term" value="F:RNA binding"/>
    <property type="evidence" value="ECO:0007669"/>
    <property type="project" value="InterPro"/>
</dbReference>
<dbReference type="PRINTS" id="PR00866">
    <property type="entry name" value="RNADNAPOLMS"/>
</dbReference>
<gene>
    <name evidence="6" type="ORF">M993_04605</name>
</gene>
<evidence type="ECO:0000256" key="2">
    <source>
        <dbReference type="ARBA" id="ARBA00022695"/>
    </source>
</evidence>
<evidence type="ECO:0000313" key="6">
    <source>
        <dbReference type="EMBL" id="OAT56724.1"/>
    </source>
</evidence>
<dbReference type="AlphaFoldDB" id="A0AA91IMJ3"/>
<dbReference type="Proteomes" id="UP000078431">
    <property type="component" value="Unassembled WGS sequence"/>
</dbReference>
<proteinExistence type="predicted"/>
<dbReference type="EC" id="2.7.7.49" evidence="6"/>
<name>A0AA91IMJ3_9GAMM</name>
<dbReference type="GO" id="GO:0003964">
    <property type="term" value="F:RNA-directed DNA polymerase activity"/>
    <property type="evidence" value="ECO:0007669"/>
    <property type="project" value="UniProtKB-KW"/>
</dbReference>
<comment type="caution">
    <text evidence="6">The sequence shown here is derived from an EMBL/GenBank/DDBJ whole genome shotgun (WGS) entry which is preliminary data.</text>
</comment>
<keyword evidence="3" id="KW-0479">Metal-binding</keyword>
<evidence type="ECO:0000256" key="5">
    <source>
        <dbReference type="ARBA" id="ARBA00022918"/>
    </source>
</evidence>
<keyword evidence="1 6" id="KW-0808">Transferase</keyword>
<protein>
    <submittedName>
        <fullName evidence="6">Reverse transcriptase</fullName>
        <ecNumber evidence="6">2.7.7.49</ecNumber>
    </submittedName>
</protein>
<sequence length="311" mass="35841">MRRKKPKINTKNKSYSLQDCALYKCITKKRLVKILKSDLGKLKNLSRDIDNYTTFYEKTDIQKKRLIERPNEELDVIHTRIASLLCRVTQPDFMHSGLKLHSHVSNAKKHIGVHPLLTTDLKSFFSSTSKAIVFDFFFKKLLCSPDVSELLSNLCTYNNHIPTGSRISMPLAYWANSKMFLELNALSKALGICMTVYVDDITFSGRSVNKLFKSKVNKIIESHSHIMHPVKTILYKPYQNKLVTGVIVSGDNLRVRNKQLKDIHVQMKEWENSNLIISRNIVKERLLGRLNSASTIDIRFKDKARTLKKTT</sequence>
<evidence type="ECO:0000313" key="7">
    <source>
        <dbReference type="Proteomes" id="UP000078431"/>
    </source>
</evidence>
<keyword evidence="7" id="KW-1185">Reference proteome</keyword>
<accession>A0AA91IMJ3</accession>
<keyword evidence="2 6" id="KW-0548">Nucleotidyltransferase</keyword>
<reference evidence="6 7" key="1">
    <citation type="submission" date="2016-04" db="EMBL/GenBank/DDBJ databases">
        <title>ATOL: Assembling a taxonomically balanced genome-scale reconstruction of the evolutionary history of the Enterobacteriaceae.</title>
        <authorList>
            <person name="Plunkett G.III."/>
            <person name="Neeno-Eckwall E.C."/>
            <person name="Glasner J.D."/>
            <person name="Perna N.T."/>
        </authorList>
    </citation>
    <scope>NUCLEOTIDE SEQUENCE [LARGE SCALE GENOMIC DNA]</scope>
    <source>
        <strain evidence="6 7">ATCC 12841</strain>
    </source>
</reference>
<dbReference type="RefSeq" id="WP_064645509.1">
    <property type="nucleotide sequence ID" value="NZ_LXEX01000068.1"/>
</dbReference>
<dbReference type="GO" id="GO:0046872">
    <property type="term" value="F:metal ion binding"/>
    <property type="evidence" value="ECO:0007669"/>
    <property type="project" value="UniProtKB-KW"/>
</dbReference>
<dbReference type="InterPro" id="IPR000123">
    <property type="entry name" value="Reverse_transcriptase_msDNA"/>
</dbReference>
<organism evidence="6 7">
    <name type="scientific">Obesumbacterium proteus ATCC 12841</name>
    <dbReference type="NCBI Taxonomy" id="1354268"/>
    <lineage>
        <taxon>Bacteria</taxon>
        <taxon>Pseudomonadati</taxon>
        <taxon>Pseudomonadota</taxon>
        <taxon>Gammaproteobacteria</taxon>
        <taxon>Enterobacterales</taxon>
        <taxon>Hafniaceae</taxon>
        <taxon>Obesumbacterium</taxon>
    </lineage>
</organism>
<evidence type="ECO:0000256" key="4">
    <source>
        <dbReference type="ARBA" id="ARBA00022842"/>
    </source>
</evidence>
<evidence type="ECO:0000256" key="3">
    <source>
        <dbReference type="ARBA" id="ARBA00022723"/>
    </source>
</evidence>
<dbReference type="CDD" id="cd03487">
    <property type="entry name" value="RT_Bac_retron_II"/>
    <property type="match status" value="1"/>
</dbReference>
<dbReference type="EMBL" id="LXEX01000068">
    <property type="protein sequence ID" value="OAT56724.1"/>
    <property type="molecule type" value="Genomic_DNA"/>
</dbReference>